<dbReference type="WBParaSite" id="scaffold807_cov160.g1822">
    <property type="protein sequence ID" value="scaffold807_cov160.g1822"/>
    <property type="gene ID" value="scaffold807_cov160.g1822"/>
</dbReference>
<dbReference type="PANTHER" id="PTHR21680">
    <property type="entry name" value="COILED-COIL DOMAIN-CONTAINING PROTEIN 124"/>
    <property type="match status" value="1"/>
</dbReference>
<evidence type="ECO:0000256" key="5">
    <source>
        <dbReference type="SAM" id="MobiDB-lite"/>
    </source>
</evidence>
<feature type="compositionally biased region" description="Basic and acidic residues" evidence="5">
    <location>
        <begin position="299"/>
        <end position="316"/>
    </location>
</feature>
<feature type="region of interest" description="Disordered" evidence="5">
    <location>
        <begin position="1"/>
        <end position="35"/>
    </location>
</feature>
<evidence type="ECO:0000256" key="3">
    <source>
        <dbReference type="ARBA" id="ARBA00023054"/>
    </source>
</evidence>
<dbReference type="InterPro" id="IPR054414">
    <property type="entry name" value="Ccdc124/Oxs1_C"/>
</dbReference>
<evidence type="ECO:0000313" key="9">
    <source>
        <dbReference type="WBParaSite" id="scaffold807_cov160.g1822"/>
    </source>
</evidence>
<dbReference type="InterPro" id="IPR010422">
    <property type="entry name" value="Ccdc124/Oxs1"/>
</dbReference>
<protein>
    <submittedName>
        <fullName evidence="9">Non-structural maintenance of chromosome element 4 C-terminal domain-containing protein</fullName>
    </submittedName>
</protein>
<feature type="compositionally biased region" description="Low complexity" evidence="5">
    <location>
        <begin position="10"/>
        <end position="34"/>
    </location>
</feature>
<dbReference type="Proteomes" id="UP000887561">
    <property type="component" value="Unplaced"/>
</dbReference>
<evidence type="ECO:0000313" key="8">
    <source>
        <dbReference type="Proteomes" id="UP000887561"/>
    </source>
</evidence>
<name>A0A915N4P3_MELJA</name>
<keyword evidence="3 4" id="KW-0175">Coiled coil</keyword>
<evidence type="ECO:0000256" key="1">
    <source>
        <dbReference type="ARBA" id="ARBA00004214"/>
    </source>
</evidence>
<dbReference type="PANTHER" id="PTHR21680:SF0">
    <property type="entry name" value="COILED-COIL DOMAIN-CONTAINING PROTEIN 124"/>
    <property type="match status" value="1"/>
</dbReference>
<dbReference type="GO" id="GO:0030496">
    <property type="term" value="C:midbody"/>
    <property type="evidence" value="ECO:0007669"/>
    <property type="project" value="UniProtKB-SubCell"/>
</dbReference>
<dbReference type="GO" id="GO:0003713">
    <property type="term" value="F:transcription coactivator activity"/>
    <property type="evidence" value="ECO:0007669"/>
    <property type="project" value="TreeGrafter"/>
</dbReference>
<feature type="compositionally biased region" description="Basic and acidic residues" evidence="5">
    <location>
        <begin position="265"/>
        <end position="292"/>
    </location>
</feature>
<dbReference type="InterPro" id="IPR014854">
    <property type="entry name" value="Nse4_C"/>
</dbReference>
<evidence type="ECO:0000256" key="4">
    <source>
        <dbReference type="SAM" id="Coils"/>
    </source>
</evidence>
<comment type="subcellular location">
    <subcellularLocation>
        <location evidence="1">Midbody</location>
    </subcellularLocation>
</comment>
<sequence length="479" mass="55490">MENGFPNEGQPSTSQDSQTSSRTTSRSLISLSQSEIKRRKTTYEFQTRMRDEQRRADQGLLSEDRIDEIYIQVKEQGEDLGEVESLRTIKADAQVLQQLIQLSTTELDKLRGETAKTMDPDIFITRILHQLQKETAATEFSVSKELDNVSRQLRAFYKSQRSDELDYYKFVLNPKSFGETIENMFYMSFLVKDGRIGLKMDKTTGCPKIVKASHAERAATMQRSQLETVQVLSNLDYSTRYLKSFQQMPKKFQGENTKAAASKARKADAKAAEKERQDKEREDALWADDNKHVQRKMQRKNDQEQKRQQQLDRKVENQKAYEQEMTKLAEVSKSNTAKFSTPAKVTQAQIEREKEREELERKEMEQKRLLEQQKIVSEQPELVENVNRLQIEGDSATNVDEAIRVLRGSVDGASSSIAQDQHPEKRLKAAYATFEENRLPKLKEEHPTLRLSQLKQLLKKEWQKSADNPLNQKIMNIIK</sequence>
<keyword evidence="8" id="KW-1185">Reference proteome</keyword>
<dbReference type="AlphaFoldDB" id="A0A915N4P3"/>
<reference evidence="9" key="1">
    <citation type="submission" date="2022-11" db="UniProtKB">
        <authorList>
            <consortium name="WormBaseParasite"/>
        </authorList>
    </citation>
    <scope>IDENTIFICATION</scope>
</reference>
<dbReference type="Pfam" id="PF08743">
    <property type="entry name" value="Nse4_C"/>
    <property type="match status" value="1"/>
</dbReference>
<accession>A0A915N4P3</accession>
<feature type="coiled-coil region" evidence="4">
    <location>
        <begin position="345"/>
        <end position="376"/>
    </location>
</feature>
<feature type="domain" description="Coiled-coil" evidence="6">
    <location>
        <begin position="385"/>
        <end position="472"/>
    </location>
</feature>
<evidence type="ECO:0000259" key="7">
    <source>
        <dbReference type="Pfam" id="PF08743"/>
    </source>
</evidence>
<evidence type="ECO:0000256" key="2">
    <source>
        <dbReference type="ARBA" id="ARBA00008296"/>
    </source>
</evidence>
<organism evidence="8 9">
    <name type="scientific">Meloidogyne javanica</name>
    <name type="common">Root-knot nematode worm</name>
    <dbReference type="NCBI Taxonomy" id="6303"/>
    <lineage>
        <taxon>Eukaryota</taxon>
        <taxon>Metazoa</taxon>
        <taxon>Ecdysozoa</taxon>
        <taxon>Nematoda</taxon>
        <taxon>Chromadorea</taxon>
        <taxon>Rhabditida</taxon>
        <taxon>Tylenchina</taxon>
        <taxon>Tylenchomorpha</taxon>
        <taxon>Tylenchoidea</taxon>
        <taxon>Meloidogynidae</taxon>
        <taxon>Meloidogyninae</taxon>
        <taxon>Meloidogyne</taxon>
        <taxon>Meloidogyne incognita group</taxon>
    </lineage>
</organism>
<dbReference type="Pfam" id="PF06244">
    <property type="entry name" value="Ccdc124"/>
    <property type="match status" value="1"/>
</dbReference>
<feature type="region of interest" description="Disordered" evidence="5">
    <location>
        <begin position="252"/>
        <end position="316"/>
    </location>
</feature>
<comment type="similarity">
    <text evidence="2">Belongs to the CCDC124 family.</text>
</comment>
<dbReference type="GO" id="GO:0006366">
    <property type="term" value="P:transcription by RNA polymerase II"/>
    <property type="evidence" value="ECO:0007669"/>
    <property type="project" value="TreeGrafter"/>
</dbReference>
<evidence type="ECO:0000259" key="6">
    <source>
        <dbReference type="Pfam" id="PF06244"/>
    </source>
</evidence>
<proteinExistence type="inferred from homology"/>
<feature type="domain" description="Non-structural maintenance of chromosome element 4 C-terminal" evidence="7">
    <location>
        <begin position="165"/>
        <end position="239"/>
    </location>
</feature>
<dbReference type="GO" id="GO:0005634">
    <property type="term" value="C:nucleus"/>
    <property type="evidence" value="ECO:0007669"/>
    <property type="project" value="TreeGrafter"/>
</dbReference>